<reference evidence="1 2" key="1">
    <citation type="submission" date="2021-03" db="EMBL/GenBank/DDBJ databases">
        <title>Paenibacillus artemisicola MWE-103 whole genome sequence.</title>
        <authorList>
            <person name="Ham Y.J."/>
        </authorList>
    </citation>
    <scope>NUCLEOTIDE SEQUENCE [LARGE SCALE GENOMIC DNA]</scope>
    <source>
        <strain evidence="1 2">MWE-103</strain>
    </source>
</reference>
<evidence type="ECO:0000313" key="1">
    <source>
        <dbReference type="EMBL" id="MBO7742669.1"/>
    </source>
</evidence>
<protein>
    <submittedName>
        <fullName evidence="1">YmaF family protein</fullName>
    </submittedName>
</protein>
<evidence type="ECO:0000313" key="2">
    <source>
        <dbReference type="Proteomes" id="UP000670947"/>
    </source>
</evidence>
<dbReference type="Proteomes" id="UP000670947">
    <property type="component" value="Unassembled WGS sequence"/>
</dbReference>
<name>A0ABS3W2Y8_9BACL</name>
<gene>
    <name evidence="1" type="ORF">I8J29_00580</name>
</gene>
<dbReference type="EMBL" id="JAGGDJ010000001">
    <property type="protein sequence ID" value="MBO7742669.1"/>
    <property type="molecule type" value="Genomic_DNA"/>
</dbReference>
<proteinExistence type="predicted"/>
<dbReference type="RefSeq" id="WP_208845649.1">
    <property type="nucleotide sequence ID" value="NZ_JAGGDJ010000001.1"/>
</dbReference>
<sequence length="121" mass="13875">MLRKTASRFKNETKARYRAQRHIHEFEGSTKLAEEGNDRHNHRFAGVTGQAIRSGSSHVHEIVLNRTDFFDHFHKLIKIRTGPAIPVGNGKHVHFVTGRTTLVDDHRHQFNFATLIDSPLT</sequence>
<keyword evidence="2" id="KW-1185">Reference proteome</keyword>
<accession>A0ABS3W2Y8</accession>
<organism evidence="1 2">
    <name type="scientific">Paenibacillus artemisiicola</name>
    <dbReference type="NCBI Taxonomy" id="1172618"/>
    <lineage>
        <taxon>Bacteria</taxon>
        <taxon>Bacillati</taxon>
        <taxon>Bacillota</taxon>
        <taxon>Bacilli</taxon>
        <taxon>Bacillales</taxon>
        <taxon>Paenibacillaceae</taxon>
        <taxon>Paenibacillus</taxon>
    </lineage>
</organism>
<dbReference type="Pfam" id="PF12788">
    <property type="entry name" value="YmaF"/>
    <property type="match status" value="1"/>
</dbReference>
<comment type="caution">
    <text evidence="1">The sequence shown here is derived from an EMBL/GenBank/DDBJ whole genome shotgun (WGS) entry which is preliminary data.</text>
</comment>
<dbReference type="InterPro" id="IPR024307">
    <property type="entry name" value="YmaF"/>
</dbReference>